<protein>
    <recommendedName>
        <fullName evidence="5">Actin-like ATPase domain-containing protein</fullName>
    </recommendedName>
</protein>
<evidence type="ECO:0008006" key="5">
    <source>
        <dbReference type="Google" id="ProtNLM"/>
    </source>
</evidence>
<dbReference type="SUPFAM" id="SSF53067">
    <property type="entry name" value="Actin-like ATPase domain"/>
    <property type="match status" value="2"/>
</dbReference>
<evidence type="ECO:0000256" key="2">
    <source>
        <dbReference type="ARBA" id="ARBA00022840"/>
    </source>
</evidence>
<dbReference type="InterPro" id="IPR013126">
    <property type="entry name" value="Hsp_70_fam"/>
</dbReference>
<dbReference type="GO" id="GO:0005524">
    <property type="term" value="F:ATP binding"/>
    <property type="evidence" value="ECO:0007669"/>
    <property type="project" value="UniProtKB-KW"/>
</dbReference>
<dbReference type="Pfam" id="PF00012">
    <property type="entry name" value="HSP70"/>
    <property type="match status" value="1"/>
</dbReference>
<dbReference type="Proteomes" id="UP000799753">
    <property type="component" value="Unassembled WGS sequence"/>
</dbReference>
<dbReference type="InterPro" id="IPR043129">
    <property type="entry name" value="ATPase_NBD"/>
</dbReference>
<name>A0A6A6S4K4_9PLEO</name>
<dbReference type="PANTHER" id="PTHR14187">
    <property type="entry name" value="ALPHA KINASE/ELONGATION FACTOR 2 KINASE"/>
    <property type="match status" value="1"/>
</dbReference>
<dbReference type="Gene3D" id="3.30.420.40">
    <property type="match status" value="2"/>
</dbReference>
<dbReference type="PANTHER" id="PTHR14187:SF82">
    <property type="entry name" value="FAMILY CHAPERONE, PUTATIVE (AFU_ORTHOLOGUE AFUA_7G08575)-RELATED"/>
    <property type="match status" value="1"/>
</dbReference>
<keyword evidence="2" id="KW-0067">ATP-binding</keyword>
<dbReference type="OrthoDB" id="2963168at2759"/>
<gene>
    <name evidence="3" type="ORF">P280DRAFT_548006</name>
</gene>
<keyword evidence="4" id="KW-1185">Reference proteome</keyword>
<proteinExistence type="predicted"/>
<dbReference type="AlphaFoldDB" id="A0A6A6S4K4"/>
<evidence type="ECO:0000313" key="3">
    <source>
        <dbReference type="EMBL" id="KAF2642545.1"/>
    </source>
</evidence>
<evidence type="ECO:0000256" key="1">
    <source>
        <dbReference type="ARBA" id="ARBA00022741"/>
    </source>
</evidence>
<accession>A0A6A6S4K4</accession>
<dbReference type="CDD" id="cd10170">
    <property type="entry name" value="ASKHA_NBD_HSP70"/>
    <property type="match status" value="1"/>
</dbReference>
<dbReference type="EMBL" id="MU006781">
    <property type="protein sequence ID" value="KAF2642545.1"/>
    <property type="molecule type" value="Genomic_DNA"/>
</dbReference>
<dbReference type="Gene3D" id="3.90.640.10">
    <property type="entry name" value="Actin, Chain A, domain 4"/>
    <property type="match status" value="1"/>
</dbReference>
<evidence type="ECO:0000313" key="4">
    <source>
        <dbReference type="Proteomes" id="UP000799753"/>
    </source>
</evidence>
<reference evidence="3" key="1">
    <citation type="journal article" date="2020" name="Stud. Mycol.">
        <title>101 Dothideomycetes genomes: a test case for predicting lifestyles and emergence of pathogens.</title>
        <authorList>
            <person name="Haridas S."/>
            <person name="Albert R."/>
            <person name="Binder M."/>
            <person name="Bloem J."/>
            <person name="Labutti K."/>
            <person name="Salamov A."/>
            <person name="Andreopoulos B."/>
            <person name="Baker S."/>
            <person name="Barry K."/>
            <person name="Bills G."/>
            <person name="Bluhm B."/>
            <person name="Cannon C."/>
            <person name="Castanera R."/>
            <person name="Culley D."/>
            <person name="Daum C."/>
            <person name="Ezra D."/>
            <person name="Gonzalez J."/>
            <person name="Henrissat B."/>
            <person name="Kuo A."/>
            <person name="Liang C."/>
            <person name="Lipzen A."/>
            <person name="Lutzoni F."/>
            <person name="Magnuson J."/>
            <person name="Mondo S."/>
            <person name="Nolan M."/>
            <person name="Ohm R."/>
            <person name="Pangilinan J."/>
            <person name="Park H.-J."/>
            <person name="Ramirez L."/>
            <person name="Alfaro M."/>
            <person name="Sun H."/>
            <person name="Tritt A."/>
            <person name="Yoshinaga Y."/>
            <person name="Zwiers L.-H."/>
            <person name="Turgeon B."/>
            <person name="Goodwin S."/>
            <person name="Spatafora J."/>
            <person name="Crous P."/>
            <person name="Grigoriev I."/>
        </authorList>
    </citation>
    <scope>NUCLEOTIDE SEQUENCE</scope>
    <source>
        <strain evidence="3">CBS 473.64</strain>
    </source>
</reference>
<organism evidence="3 4">
    <name type="scientific">Massarina eburnea CBS 473.64</name>
    <dbReference type="NCBI Taxonomy" id="1395130"/>
    <lineage>
        <taxon>Eukaryota</taxon>
        <taxon>Fungi</taxon>
        <taxon>Dikarya</taxon>
        <taxon>Ascomycota</taxon>
        <taxon>Pezizomycotina</taxon>
        <taxon>Dothideomycetes</taxon>
        <taxon>Pleosporomycetidae</taxon>
        <taxon>Pleosporales</taxon>
        <taxon>Massarineae</taxon>
        <taxon>Massarinaceae</taxon>
        <taxon>Massarina</taxon>
    </lineage>
</organism>
<keyword evidence="1" id="KW-0547">Nucleotide-binding</keyword>
<sequence>MLGNRLVIGLDYGTTYTGVSFCETSDTNVMEERIQIVQDWPSAHTMVGTKEKVPSEIAYLPDGIRWGSLIPPHVSRHMWTKLELDSPKLGEAEKIRRELSAMTVGGSTVRHPVDVVAAFLKEVKDHLLKNLDRQYGPELWRTLPITLVVTVPAVWSDAAKDRTMRAVSQAGFDTSAFPQLKRIVTTTEPEAAAIYTIKSVKGSAQDDALKVGDGFVVCDMGGGTVDLISYRIAEIEPTSVEEASVGTGDQCGGSFVDRGFLTWLETKLGMGDFVKIAGCSAAELSRTSLPPKLGRMMQEFSLTAKSGFSGTEEYYLRLPAPLSGIDDEDRDMCDGEILLKASDIVIMFEFSLRRTLELLKEQLKAAERSGHVKIKYVFMVGGFAESPYMHDQIKSMAGEYSSVQVIRPAYAWSAIVRGAAAKGLESDGRTSVKFRKCRRNYGTMCNVVFRSGYHREADSYICQFSGIKRARSQMNWLIVKGQELSSSAEIHGTMSLCSDFWPGSRRIVHLGLFSADVDKAPTRLNENVHKVAELVIDVSTVPESEFVVHRSPSSAVYHVLSIEVEISVHSALEYSMRINGIKYGSITADYA</sequence>
<dbReference type="GO" id="GO:0140662">
    <property type="term" value="F:ATP-dependent protein folding chaperone"/>
    <property type="evidence" value="ECO:0007669"/>
    <property type="project" value="InterPro"/>
</dbReference>